<evidence type="ECO:0000313" key="10">
    <source>
        <dbReference type="Proteomes" id="UP000295023"/>
    </source>
</evidence>
<dbReference type="AlphaFoldDB" id="A0A4R4D821"/>
<evidence type="ECO:0000256" key="6">
    <source>
        <dbReference type="ARBA" id="ARBA00023033"/>
    </source>
</evidence>
<accession>A0A4R4D821</accession>
<dbReference type="Gene3D" id="1.10.630.10">
    <property type="entry name" value="Cytochrome P450"/>
    <property type="match status" value="1"/>
</dbReference>
<comment type="function">
    <text evidence="7">Cytochromes P450 are a group of heme-thiolate monooxygenases. They oxidize a variety of structurally unrelated compounds, including steroids, fatty acids, and xenobiotics.</text>
</comment>
<dbReference type="GO" id="GO:0020037">
    <property type="term" value="F:heme binding"/>
    <property type="evidence" value="ECO:0007669"/>
    <property type="project" value="InterPro"/>
</dbReference>
<evidence type="ECO:0000256" key="5">
    <source>
        <dbReference type="ARBA" id="ARBA00023004"/>
    </source>
</evidence>
<dbReference type="InterPro" id="IPR036396">
    <property type="entry name" value="Cyt_P450_sf"/>
</dbReference>
<keyword evidence="6 8" id="KW-0503">Monooxygenase</keyword>
<dbReference type="PRINTS" id="PR00359">
    <property type="entry name" value="BP450"/>
</dbReference>
<evidence type="ECO:0000313" key="9">
    <source>
        <dbReference type="EMBL" id="TCZ56606.1"/>
    </source>
</evidence>
<dbReference type="CDD" id="cd11033">
    <property type="entry name" value="CYP142-like"/>
    <property type="match status" value="1"/>
</dbReference>
<dbReference type="SUPFAM" id="SSF48264">
    <property type="entry name" value="Cytochrome P450"/>
    <property type="match status" value="1"/>
</dbReference>
<dbReference type="PANTHER" id="PTHR46696">
    <property type="entry name" value="P450, PUTATIVE (EUROFUNG)-RELATED"/>
    <property type="match status" value="1"/>
</dbReference>
<organism evidence="9 10">
    <name type="scientific">Roseicella aquatilis</name>
    <dbReference type="NCBI Taxonomy" id="2527868"/>
    <lineage>
        <taxon>Bacteria</taxon>
        <taxon>Pseudomonadati</taxon>
        <taxon>Pseudomonadota</taxon>
        <taxon>Alphaproteobacteria</taxon>
        <taxon>Acetobacterales</taxon>
        <taxon>Roseomonadaceae</taxon>
        <taxon>Roseicella</taxon>
    </lineage>
</organism>
<reference evidence="9 10" key="1">
    <citation type="submission" date="2019-03" db="EMBL/GenBank/DDBJ databases">
        <title>Paracraurococcus aquatilis NE82 genome sequence.</title>
        <authorList>
            <person name="Zhao Y."/>
            <person name="Du Z."/>
        </authorList>
    </citation>
    <scope>NUCLEOTIDE SEQUENCE [LARGE SCALE GENOMIC DNA]</scope>
    <source>
        <strain evidence="9 10">NE82</strain>
    </source>
</reference>
<dbReference type="GO" id="GO:0004497">
    <property type="term" value="F:monooxygenase activity"/>
    <property type="evidence" value="ECO:0007669"/>
    <property type="project" value="UniProtKB-KW"/>
</dbReference>
<evidence type="ECO:0000256" key="3">
    <source>
        <dbReference type="ARBA" id="ARBA00022723"/>
    </source>
</evidence>
<comment type="caution">
    <text evidence="9">The sequence shown here is derived from an EMBL/GenBank/DDBJ whole genome shotgun (WGS) entry which is preliminary data.</text>
</comment>
<dbReference type="Proteomes" id="UP000295023">
    <property type="component" value="Unassembled WGS sequence"/>
</dbReference>
<dbReference type="Pfam" id="PF00067">
    <property type="entry name" value="p450"/>
    <property type="match status" value="1"/>
</dbReference>
<dbReference type="InterPro" id="IPR002397">
    <property type="entry name" value="Cyt_P450_B"/>
</dbReference>
<dbReference type="PANTHER" id="PTHR46696:SF1">
    <property type="entry name" value="CYTOCHROME P450 YJIB-RELATED"/>
    <property type="match status" value="1"/>
</dbReference>
<evidence type="ECO:0000256" key="2">
    <source>
        <dbReference type="ARBA" id="ARBA00022617"/>
    </source>
</evidence>
<keyword evidence="3 8" id="KW-0479">Metal-binding</keyword>
<dbReference type="GO" id="GO:0016705">
    <property type="term" value="F:oxidoreductase activity, acting on paired donors, with incorporation or reduction of molecular oxygen"/>
    <property type="evidence" value="ECO:0007669"/>
    <property type="project" value="InterPro"/>
</dbReference>
<dbReference type="FunFam" id="1.10.630.10:FF:000018">
    <property type="entry name" value="Cytochrome P450 monooxygenase"/>
    <property type="match status" value="1"/>
</dbReference>
<keyword evidence="4 8" id="KW-0560">Oxidoreductase</keyword>
<evidence type="ECO:0000256" key="4">
    <source>
        <dbReference type="ARBA" id="ARBA00023002"/>
    </source>
</evidence>
<evidence type="ECO:0000256" key="8">
    <source>
        <dbReference type="RuleBase" id="RU000461"/>
    </source>
</evidence>
<name>A0A4R4D821_9PROT</name>
<keyword evidence="10" id="KW-1185">Reference proteome</keyword>
<dbReference type="InterPro" id="IPR001128">
    <property type="entry name" value="Cyt_P450"/>
</dbReference>
<keyword evidence="2 8" id="KW-0349">Heme</keyword>
<dbReference type="OrthoDB" id="9801155at2"/>
<dbReference type="PROSITE" id="PS00086">
    <property type="entry name" value="CYTOCHROME_P450"/>
    <property type="match status" value="1"/>
</dbReference>
<dbReference type="InterPro" id="IPR017972">
    <property type="entry name" value="Cyt_P450_CS"/>
</dbReference>
<dbReference type="GO" id="GO:0005506">
    <property type="term" value="F:iron ion binding"/>
    <property type="evidence" value="ECO:0007669"/>
    <property type="project" value="InterPro"/>
</dbReference>
<comment type="similarity">
    <text evidence="1 8">Belongs to the cytochrome P450 family.</text>
</comment>
<gene>
    <name evidence="9" type="ORF">EXY23_19635</name>
</gene>
<evidence type="ECO:0000256" key="7">
    <source>
        <dbReference type="ARBA" id="ARBA00043906"/>
    </source>
</evidence>
<evidence type="ECO:0000256" key="1">
    <source>
        <dbReference type="ARBA" id="ARBA00010617"/>
    </source>
</evidence>
<sequence length="417" mass="48169">MGRQPPMNAIPDKRALQLPLERFDVSDPALYQDQSHFAFFDRLRREDPVHWCAESRFGPYWSISRYKDIMAAEVNHQVFSSELGGIQVMDQPKDLQRPSFIRMDPPKHDEQRKVVQPIVAPGNLANMEPLIRQRTRQVLDGLPRGEEFDWVERVSIELTTLMLATLFDFPVEERRKLTYWSDVAIADVTDPEAPVRSEEARFAELKIMAETMGRLFEERKAKAPGFDLLSMLAHGEATREMPLREFMGNLALLIVGGNDTTRNSMSGGLWALHQHPAEWDKLRANPALVPNMVSEIIRWVTPVIHMRRTASRDFEFGGRTIREGDKVCLWYVSGNRDPEAIEEPDRFLIDRPRARQHLSFGFGVHRCVGNRLAELQLRILWEEILSRFDRIEVLGEPKRIYSNFIHGIRSLPVRIPG</sequence>
<keyword evidence="5 8" id="KW-0408">Iron</keyword>
<proteinExistence type="inferred from homology"/>
<dbReference type="EMBL" id="SKBM01000022">
    <property type="protein sequence ID" value="TCZ56606.1"/>
    <property type="molecule type" value="Genomic_DNA"/>
</dbReference>
<protein>
    <submittedName>
        <fullName evidence="9">Cytochrome P450</fullName>
    </submittedName>
</protein>